<keyword evidence="1" id="KW-0418">Kinase</keyword>
<keyword evidence="4" id="KW-0547">Nucleotide-binding</keyword>
<dbReference type="PANTHER" id="PTHR35526:SF3">
    <property type="entry name" value="ANTI-SIGMA-F FACTOR RSBW"/>
    <property type="match status" value="1"/>
</dbReference>
<sequence length="213" mass="23481">MTLNADAPDTVAVARNMARDALTEWDVLSVIDDVRLVVSELVGNAINHAVPDSHLCQPGAPRRIEVVLRKWPKWLFVAVSDEDSSPPTLPSHDAFSPEWADDLPEALMPNHGRGLLIVANLTQALWWTPKDDGGKTVYCRFDIDPFEWLVREPPDHRDSAPLPRDREAHGGPDSWPGSDHSDQRDAAPRPLDSPPAGGPRPTPRTTPAEEVQP</sequence>
<evidence type="ECO:0000256" key="2">
    <source>
        <dbReference type="SAM" id="MobiDB-lite"/>
    </source>
</evidence>
<evidence type="ECO:0000313" key="5">
    <source>
        <dbReference type="Proteomes" id="UP001596083"/>
    </source>
</evidence>
<dbReference type="GO" id="GO:0005524">
    <property type="term" value="F:ATP binding"/>
    <property type="evidence" value="ECO:0007669"/>
    <property type="project" value="UniProtKB-KW"/>
</dbReference>
<comment type="caution">
    <text evidence="4">The sequence shown here is derived from an EMBL/GenBank/DDBJ whole genome shotgun (WGS) entry which is preliminary data.</text>
</comment>
<dbReference type="Proteomes" id="UP001596083">
    <property type="component" value="Unassembled WGS sequence"/>
</dbReference>
<keyword evidence="4" id="KW-0067">ATP-binding</keyword>
<dbReference type="Pfam" id="PF13581">
    <property type="entry name" value="HATPase_c_2"/>
    <property type="match status" value="1"/>
</dbReference>
<keyword evidence="1" id="KW-0723">Serine/threonine-protein kinase</keyword>
<keyword evidence="1" id="KW-0808">Transferase</keyword>
<dbReference type="InterPro" id="IPR050267">
    <property type="entry name" value="Anti-sigma-factor_SerPK"/>
</dbReference>
<dbReference type="EMBL" id="JBHSPB010000001">
    <property type="protein sequence ID" value="MFC5718986.1"/>
    <property type="molecule type" value="Genomic_DNA"/>
</dbReference>
<proteinExistence type="predicted"/>
<feature type="domain" description="Histidine kinase/HSP90-like ATPase" evidence="3">
    <location>
        <begin position="7"/>
        <end position="138"/>
    </location>
</feature>
<name>A0ABW0YR17_9ACTN</name>
<feature type="region of interest" description="Disordered" evidence="2">
    <location>
        <begin position="151"/>
        <end position="213"/>
    </location>
</feature>
<feature type="compositionally biased region" description="Basic and acidic residues" evidence="2">
    <location>
        <begin position="151"/>
        <end position="170"/>
    </location>
</feature>
<evidence type="ECO:0000313" key="4">
    <source>
        <dbReference type="EMBL" id="MFC5718986.1"/>
    </source>
</evidence>
<protein>
    <submittedName>
        <fullName evidence="4">ATP-binding protein</fullName>
    </submittedName>
</protein>
<evidence type="ECO:0000256" key="1">
    <source>
        <dbReference type="ARBA" id="ARBA00022527"/>
    </source>
</evidence>
<dbReference type="InterPro" id="IPR003594">
    <property type="entry name" value="HATPase_dom"/>
</dbReference>
<feature type="compositionally biased region" description="Pro residues" evidence="2">
    <location>
        <begin position="191"/>
        <end position="204"/>
    </location>
</feature>
<evidence type="ECO:0000259" key="3">
    <source>
        <dbReference type="Pfam" id="PF13581"/>
    </source>
</evidence>
<dbReference type="InterPro" id="IPR036890">
    <property type="entry name" value="HATPase_C_sf"/>
</dbReference>
<reference evidence="5" key="1">
    <citation type="journal article" date="2019" name="Int. J. Syst. Evol. Microbiol.">
        <title>The Global Catalogue of Microorganisms (GCM) 10K type strain sequencing project: providing services to taxonomists for standard genome sequencing and annotation.</title>
        <authorList>
            <consortium name="The Broad Institute Genomics Platform"/>
            <consortium name="The Broad Institute Genome Sequencing Center for Infectious Disease"/>
            <person name="Wu L."/>
            <person name="Ma J."/>
        </authorList>
    </citation>
    <scope>NUCLEOTIDE SEQUENCE [LARGE SCALE GENOMIC DNA]</scope>
    <source>
        <strain evidence="5">CGMCC 4.7304</strain>
    </source>
</reference>
<dbReference type="PANTHER" id="PTHR35526">
    <property type="entry name" value="ANTI-SIGMA-F FACTOR RSBW-RELATED"/>
    <property type="match status" value="1"/>
</dbReference>
<dbReference type="CDD" id="cd16936">
    <property type="entry name" value="HATPase_RsbW-like"/>
    <property type="match status" value="1"/>
</dbReference>
<dbReference type="SUPFAM" id="SSF55874">
    <property type="entry name" value="ATPase domain of HSP90 chaperone/DNA topoisomerase II/histidine kinase"/>
    <property type="match status" value="1"/>
</dbReference>
<accession>A0ABW0YR17</accession>
<organism evidence="4 5">
    <name type="scientific">Streptomyces gamaensis</name>
    <dbReference type="NCBI Taxonomy" id="1763542"/>
    <lineage>
        <taxon>Bacteria</taxon>
        <taxon>Bacillati</taxon>
        <taxon>Actinomycetota</taxon>
        <taxon>Actinomycetes</taxon>
        <taxon>Kitasatosporales</taxon>
        <taxon>Streptomycetaceae</taxon>
        <taxon>Streptomyces</taxon>
    </lineage>
</organism>
<keyword evidence="5" id="KW-1185">Reference proteome</keyword>
<dbReference type="Gene3D" id="3.30.565.10">
    <property type="entry name" value="Histidine kinase-like ATPase, C-terminal domain"/>
    <property type="match status" value="1"/>
</dbReference>
<gene>
    <name evidence="4" type="ORF">ACFP1Z_02165</name>
</gene>